<keyword evidence="8" id="KW-0496">Mitochondrion</keyword>
<comment type="similarity">
    <text evidence="2">Belongs to the cytochrome c oxidase IV family.</text>
</comment>
<comment type="caution">
    <text evidence="10">The sequence shown here is derived from an EMBL/GenBank/DDBJ whole genome shotgun (WGS) entry which is preliminary data.</text>
</comment>
<reference evidence="10 11" key="1">
    <citation type="journal article" date="2019" name="Commun. Biol.">
        <title>The bagworm genome reveals a unique fibroin gene that provides high tensile strength.</title>
        <authorList>
            <person name="Kono N."/>
            <person name="Nakamura H."/>
            <person name="Ohtoshi R."/>
            <person name="Tomita M."/>
            <person name="Numata K."/>
            <person name="Arakawa K."/>
        </authorList>
    </citation>
    <scope>NUCLEOTIDE SEQUENCE [LARGE SCALE GENOMIC DNA]</scope>
</reference>
<dbReference type="GO" id="GO:0045277">
    <property type="term" value="C:respiratory chain complex IV"/>
    <property type="evidence" value="ECO:0007669"/>
    <property type="project" value="InterPro"/>
</dbReference>
<dbReference type="AlphaFoldDB" id="A0A4C1Z9S9"/>
<evidence type="ECO:0000256" key="1">
    <source>
        <dbReference type="ARBA" id="ARBA00004434"/>
    </source>
</evidence>
<dbReference type="OrthoDB" id="186013at2759"/>
<gene>
    <name evidence="10" type="primary">COX4I1</name>
    <name evidence="10" type="ORF">EVAR_62758_1</name>
</gene>
<keyword evidence="7" id="KW-0560">Oxidoreductase</keyword>
<keyword evidence="9" id="KW-0472">Membrane</keyword>
<keyword evidence="11" id="KW-1185">Reference proteome</keyword>
<evidence type="ECO:0000313" key="11">
    <source>
        <dbReference type="Proteomes" id="UP000299102"/>
    </source>
</evidence>
<accession>A0A4C1Z9S9</accession>
<dbReference type="Proteomes" id="UP000299102">
    <property type="component" value="Unassembled WGS sequence"/>
</dbReference>
<keyword evidence="4" id="KW-0999">Mitochondrion inner membrane</keyword>
<evidence type="ECO:0000256" key="5">
    <source>
        <dbReference type="ARBA" id="ARBA00022946"/>
    </source>
</evidence>
<dbReference type="SUPFAM" id="SSF81406">
    <property type="entry name" value="Mitochondrial cytochrome c oxidase subunit IV"/>
    <property type="match status" value="1"/>
</dbReference>
<dbReference type="InterPro" id="IPR036639">
    <property type="entry name" value="Cyt_c_oxidase_su4_sf"/>
</dbReference>
<evidence type="ECO:0000256" key="9">
    <source>
        <dbReference type="ARBA" id="ARBA00023136"/>
    </source>
</evidence>
<dbReference type="GO" id="GO:0005743">
    <property type="term" value="C:mitochondrial inner membrane"/>
    <property type="evidence" value="ECO:0007669"/>
    <property type="project" value="UniProtKB-SubCell"/>
</dbReference>
<dbReference type="PANTHER" id="PTHR10707:SF10">
    <property type="entry name" value="CYTOCHROME C OXIDASE SUBUNIT 4"/>
    <property type="match status" value="1"/>
</dbReference>
<dbReference type="InterPro" id="IPR004203">
    <property type="entry name" value="Cyt_c_oxidase_su4_fam"/>
</dbReference>
<evidence type="ECO:0000256" key="4">
    <source>
        <dbReference type="ARBA" id="ARBA00022792"/>
    </source>
</evidence>
<dbReference type="Gene3D" id="1.10.442.10">
    <property type="entry name" value="Cytochrome c oxidase subunit IV"/>
    <property type="match status" value="1"/>
</dbReference>
<evidence type="ECO:0000256" key="3">
    <source>
        <dbReference type="ARBA" id="ARBA00022692"/>
    </source>
</evidence>
<dbReference type="STRING" id="151549.A0A4C1Z9S9"/>
<proteinExistence type="inferred from homology"/>
<evidence type="ECO:0000256" key="2">
    <source>
        <dbReference type="ARBA" id="ARBA00008135"/>
    </source>
</evidence>
<name>A0A4C1Z9S9_EUMVA</name>
<keyword evidence="3" id="KW-0812">Transmembrane</keyword>
<protein>
    <submittedName>
        <fullName evidence="10">Cytochrome c oxidase subunit 4 isoform 1, mitochondrial</fullName>
    </submittedName>
</protein>
<dbReference type="PANTHER" id="PTHR10707">
    <property type="entry name" value="CYTOCHROME C OXIDASE SUBUNIT IV"/>
    <property type="match status" value="1"/>
</dbReference>
<sequence length="187" mass="21476">MLIDSAESILERSPCIAQRYYVIFTTKLLAKLITRKLRTFASRTVYQIQLTRNVHGRSRIGCRDVVGFGHNGSYVYKDDPMYPFPAIRFRENTADVIWDTLNLELRDRFKVGEIEIEIRTGIGTMVDTASSVGSKHVEIPSTLYSPLPDSFSKASQQAQLRRYIDARMNPVTGLSSLWDYENDMWKV</sequence>
<evidence type="ECO:0000313" key="10">
    <source>
        <dbReference type="EMBL" id="GBP84460.1"/>
    </source>
</evidence>
<evidence type="ECO:0000256" key="7">
    <source>
        <dbReference type="ARBA" id="ARBA00023002"/>
    </source>
</evidence>
<dbReference type="GO" id="GO:0016491">
    <property type="term" value="F:oxidoreductase activity"/>
    <property type="evidence" value="ECO:0007669"/>
    <property type="project" value="UniProtKB-KW"/>
</dbReference>
<organism evidence="10 11">
    <name type="scientific">Eumeta variegata</name>
    <name type="common">Bagworm moth</name>
    <name type="synonym">Eumeta japonica</name>
    <dbReference type="NCBI Taxonomy" id="151549"/>
    <lineage>
        <taxon>Eukaryota</taxon>
        <taxon>Metazoa</taxon>
        <taxon>Ecdysozoa</taxon>
        <taxon>Arthropoda</taxon>
        <taxon>Hexapoda</taxon>
        <taxon>Insecta</taxon>
        <taxon>Pterygota</taxon>
        <taxon>Neoptera</taxon>
        <taxon>Endopterygota</taxon>
        <taxon>Lepidoptera</taxon>
        <taxon>Glossata</taxon>
        <taxon>Ditrysia</taxon>
        <taxon>Tineoidea</taxon>
        <taxon>Psychidae</taxon>
        <taxon>Oiketicinae</taxon>
        <taxon>Eumeta</taxon>
    </lineage>
</organism>
<dbReference type="GO" id="GO:0006123">
    <property type="term" value="P:mitochondrial electron transport, cytochrome c to oxygen"/>
    <property type="evidence" value="ECO:0007669"/>
    <property type="project" value="InterPro"/>
</dbReference>
<keyword evidence="6" id="KW-1133">Transmembrane helix</keyword>
<comment type="subcellular location">
    <subcellularLocation>
        <location evidence="1">Mitochondrion inner membrane</location>
        <topology evidence="1">Single-pass membrane protein</topology>
    </subcellularLocation>
</comment>
<keyword evidence="5" id="KW-0809">Transit peptide</keyword>
<evidence type="ECO:0000256" key="8">
    <source>
        <dbReference type="ARBA" id="ARBA00023128"/>
    </source>
</evidence>
<evidence type="ECO:0000256" key="6">
    <source>
        <dbReference type="ARBA" id="ARBA00022989"/>
    </source>
</evidence>
<dbReference type="Pfam" id="PF02936">
    <property type="entry name" value="COX4"/>
    <property type="match status" value="1"/>
</dbReference>
<dbReference type="EMBL" id="BGZK01001679">
    <property type="protein sequence ID" value="GBP84460.1"/>
    <property type="molecule type" value="Genomic_DNA"/>
</dbReference>